<evidence type="ECO:0000256" key="1">
    <source>
        <dbReference type="ARBA" id="ARBA00000198"/>
    </source>
</evidence>
<evidence type="ECO:0000313" key="10">
    <source>
        <dbReference type="EMBL" id="QNU68633.1"/>
    </source>
</evidence>
<keyword evidence="4 10" id="KW-0808">Transferase</keyword>
<dbReference type="NCBIfam" id="TIGR01498">
    <property type="entry name" value="folK"/>
    <property type="match status" value="1"/>
</dbReference>
<evidence type="ECO:0000256" key="8">
    <source>
        <dbReference type="ARBA" id="ARBA00022909"/>
    </source>
</evidence>
<dbReference type="SUPFAM" id="SSF55083">
    <property type="entry name" value="6-hydroxymethyl-7,8-dihydropterin pyrophosphokinase, HPPK"/>
    <property type="match status" value="1"/>
</dbReference>
<dbReference type="InterPro" id="IPR035907">
    <property type="entry name" value="Hppk_sf"/>
</dbReference>
<dbReference type="Pfam" id="PF01288">
    <property type="entry name" value="HPPK"/>
    <property type="match status" value="1"/>
</dbReference>
<proteinExistence type="predicted"/>
<organism evidence="10 11">
    <name type="scientific">Ruminiclostridium herbifermentans</name>
    <dbReference type="NCBI Taxonomy" id="2488810"/>
    <lineage>
        <taxon>Bacteria</taxon>
        <taxon>Bacillati</taxon>
        <taxon>Bacillota</taxon>
        <taxon>Clostridia</taxon>
        <taxon>Eubacteriales</taxon>
        <taxon>Oscillospiraceae</taxon>
        <taxon>Ruminiclostridium</taxon>
    </lineage>
</organism>
<evidence type="ECO:0000256" key="5">
    <source>
        <dbReference type="ARBA" id="ARBA00022741"/>
    </source>
</evidence>
<dbReference type="PANTHER" id="PTHR43071">
    <property type="entry name" value="2-AMINO-4-HYDROXY-6-HYDROXYMETHYLDIHYDROPTERIDINE PYROPHOSPHOKINASE"/>
    <property type="match status" value="1"/>
</dbReference>
<accession>A0A4U7JIU8</accession>
<dbReference type="OrthoDB" id="9808041at2"/>
<dbReference type="UniPathway" id="UPA00077">
    <property type="reaction ID" value="UER00155"/>
</dbReference>
<dbReference type="GO" id="GO:0016301">
    <property type="term" value="F:kinase activity"/>
    <property type="evidence" value="ECO:0007669"/>
    <property type="project" value="UniProtKB-KW"/>
</dbReference>
<dbReference type="PROSITE" id="PS00794">
    <property type="entry name" value="HPPK"/>
    <property type="match status" value="1"/>
</dbReference>
<keyword evidence="5" id="KW-0547">Nucleotide-binding</keyword>
<dbReference type="RefSeq" id="WP_137696136.1">
    <property type="nucleotide sequence ID" value="NZ_CP061336.1"/>
</dbReference>
<dbReference type="EC" id="2.7.6.3" evidence="3"/>
<feature type="domain" description="7,8-dihydro-6-hydroxymethylpterin-pyrophosphokinase" evidence="9">
    <location>
        <begin position="92"/>
        <end position="103"/>
    </location>
</feature>
<evidence type="ECO:0000256" key="3">
    <source>
        <dbReference type="ARBA" id="ARBA00013253"/>
    </source>
</evidence>
<keyword evidence="6 10" id="KW-0418">Kinase</keyword>
<dbReference type="InterPro" id="IPR000550">
    <property type="entry name" value="Hppk"/>
</dbReference>
<dbReference type="Gene3D" id="3.30.70.560">
    <property type="entry name" value="7,8-Dihydro-6-hydroxymethylpterin-pyrophosphokinase HPPK"/>
    <property type="match status" value="1"/>
</dbReference>
<gene>
    <name evidence="10" type="primary">folK</name>
    <name evidence="10" type="ORF">EHE19_009655</name>
</gene>
<evidence type="ECO:0000313" key="11">
    <source>
        <dbReference type="Proteomes" id="UP000306409"/>
    </source>
</evidence>
<dbReference type="CDD" id="cd00483">
    <property type="entry name" value="HPPK"/>
    <property type="match status" value="1"/>
</dbReference>
<evidence type="ECO:0000256" key="7">
    <source>
        <dbReference type="ARBA" id="ARBA00022840"/>
    </source>
</evidence>
<dbReference type="GO" id="GO:0046654">
    <property type="term" value="P:tetrahydrofolate biosynthetic process"/>
    <property type="evidence" value="ECO:0007669"/>
    <property type="project" value="UniProtKB-UniPathway"/>
</dbReference>
<dbReference type="EMBL" id="CP061336">
    <property type="protein sequence ID" value="QNU68633.1"/>
    <property type="molecule type" value="Genomic_DNA"/>
</dbReference>
<dbReference type="GO" id="GO:0005524">
    <property type="term" value="F:ATP binding"/>
    <property type="evidence" value="ECO:0007669"/>
    <property type="project" value="UniProtKB-KW"/>
</dbReference>
<dbReference type="Proteomes" id="UP000306409">
    <property type="component" value="Chromosome"/>
</dbReference>
<dbReference type="AlphaFoldDB" id="A0A4U7JIU8"/>
<evidence type="ECO:0000259" key="9">
    <source>
        <dbReference type="PROSITE" id="PS00794"/>
    </source>
</evidence>
<comment type="pathway">
    <text evidence="2">Cofactor biosynthesis; tetrahydrofolate biosynthesis; 2-amino-4-hydroxy-6-hydroxymethyl-7,8-dihydropteridine diphosphate from 7,8-dihydroneopterin triphosphate: step 4/4.</text>
</comment>
<comment type="catalytic activity">
    <reaction evidence="1">
        <text>6-hydroxymethyl-7,8-dihydropterin + ATP = (7,8-dihydropterin-6-yl)methyl diphosphate + AMP + H(+)</text>
        <dbReference type="Rhea" id="RHEA:11412"/>
        <dbReference type="ChEBI" id="CHEBI:15378"/>
        <dbReference type="ChEBI" id="CHEBI:30616"/>
        <dbReference type="ChEBI" id="CHEBI:44841"/>
        <dbReference type="ChEBI" id="CHEBI:72950"/>
        <dbReference type="ChEBI" id="CHEBI:456215"/>
        <dbReference type="EC" id="2.7.6.3"/>
    </reaction>
</comment>
<evidence type="ECO:0000256" key="6">
    <source>
        <dbReference type="ARBA" id="ARBA00022777"/>
    </source>
</evidence>
<dbReference type="KEGG" id="rher:EHE19_009655"/>
<name>A0A4U7JIU8_9FIRM</name>
<dbReference type="GO" id="GO:0003848">
    <property type="term" value="F:2-amino-4-hydroxy-6-hydroxymethyldihydropteridine diphosphokinase activity"/>
    <property type="evidence" value="ECO:0007669"/>
    <property type="project" value="UniProtKB-EC"/>
</dbReference>
<keyword evidence="8" id="KW-0289">Folate biosynthesis</keyword>
<dbReference type="PANTHER" id="PTHR43071:SF1">
    <property type="entry name" value="2-AMINO-4-HYDROXY-6-HYDROXYMETHYLDIHYDROPTERIDINE PYROPHOSPHOKINASE"/>
    <property type="match status" value="1"/>
</dbReference>
<protein>
    <recommendedName>
        <fullName evidence="3">2-amino-4-hydroxy-6-hydroxymethyldihydropteridine diphosphokinase</fullName>
        <ecNumber evidence="3">2.7.6.3</ecNumber>
    </recommendedName>
</protein>
<keyword evidence="7" id="KW-0067">ATP-binding</keyword>
<reference evidence="10 11" key="1">
    <citation type="submission" date="2020-09" db="EMBL/GenBank/DDBJ databases">
        <title>Characterization and genome sequencing of Ruminiclostridium sp. nov. MA18.</title>
        <authorList>
            <person name="Rettenmaier R."/>
            <person name="Kowollik M.-L."/>
            <person name="Liebl W."/>
            <person name="Zverlov V."/>
        </authorList>
    </citation>
    <scope>NUCLEOTIDE SEQUENCE [LARGE SCALE GENOMIC DNA]</scope>
    <source>
        <strain evidence="10 11">MA18</strain>
    </source>
</reference>
<dbReference type="GO" id="GO:0046656">
    <property type="term" value="P:folic acid biosynthetic process"/>
    <property type="evidence" value="ECO:0007669"/>
    <property type="project" value="UniProtKB-KW"/>
</dbReference>
<keyword evidence="11" id="KW-1185">Reference proteome</keyword>
<evidence type="ECO:0000256" key="4">
    <source>
        <dbReference type="ARBA" id="ARBA00022679"/>
    </source>
</evidence>
<evidence type="ECO:0000256" key="2">
    <source>
        <dbReference type="ARBA" id="ARBA00005051"/>
    </source>
</evidence>
<sequence length="153" mass="17477">MTGKIATAYIALGSNIGNREDNLNKAIEMLKQNDEVEVNKISSYLNTAPVGYTDQPDFLNAVVEVKTTLSPHKLLMVCSDIEKKLKRERIIHWGPRTIDLDILLYEDLVLNHEDLVIPHPRMHEREFVLKPLKEIAPKAFHPVLKKTIEDISL</sequence>